<dbReference type="EMBL" id="JARKIB010000018">
    <property type="protein sequence ID" value="KAJ7769364.1"/>
    <property type="molecule type" value="Genomic_DNA"/>
</dbReference>
<proteinExistence type="predicted"/>
<keyword evidence="1" id="KW-0472">Membrane</keyword>
<feature type="transmembrane region" description="Helical" evidence="1">
    <location>
        <begin position="116"/>
        <end position="140"/>
    </location>
</feature>
<dbReference type="Proteomes" id="UP001215598">
    <property type="component" value="Unassembled WGS sequence"/>
</dbReference>
<reference evidence="3" key="1">
    <citation type="submission" date="2023-03" db="EMBL/GenBank/DDBJ databases">
        <title>Massive genome expansion in bonnet fungi (Mycena s.s.) driven by repeated elements and novel gene families across ecological guilds.</title>
        <authorList>
            <consortium name="Lawrence Berkeley National Laboratory"/>
            <person name="Harder C.B."/>
            <person name="Miyauchi S."/>
            <person name="Viragh M."/>
            <person name="Kuo A."/>
            <person name="Thoen E."/>
            <person name="Andreopoulos B."/>
            <person name="Lu D."/>
            <person name="Skrede I."/>
            <person name="Drula E."/>
            <person name="Henrissat B."/>
            <person name="Morin E."/>
            <person name="Kohler A."/>
            <person name="Barry K."/>
            <person name="LaButti K."/>
            <person name="Morin E."/>
            <person name="Salamov A."/>
            <person name="Lipzen A."/>
            <person name="Mereny Z."/>
            <person name="Hegedus B."/>
            <person name="Baldrian P."/>
            <person name="Stursova M."/>
            <person name="Weitz H."/>
            <person name="Taylor A."/>
            <person name="Grigoriev I.V."/>
            <person name="Nagy L.G."/>
            <person name="Martin F."/>
            <person name="Kauserud H."/>
        </authorList>
    </citation>
    <scope>NUCLEOTIDE SEQUENCE</scope>
    <source>
        <strain evidence="3">CBHHK182m</strain>
    </source>
</reference>
<evidence type="ECO:0000256" key="1">
    <source>
        <dbReference type="SAM" id="Phobius"/>
    </source>
</evidence>
<dbReference type="Pfam" id="PF20153">
    <property type="entry name" value="DUF6535"/>
    <property type="match status" value="1"/>
</dbReference>
<evidence type="ECO:0000259" key="2">
    <source>
        <dbReference type="Pfam" id="PF20153"/>
    </source>
</evidence>
<dbReference type="AlphaFoldDB" id="A0AAD7JPP8"/>
<keyword evidence="1" id="KW-1133">Transmembrane helix</keyword>
<dbReference type="InterPro" id="IPR045338">
    <property type="entry name" value="DUF6535"/>
</dbReference>
<feature type="domain" description="DUF6535" evidence="2">
    <location>
        <begin position="109"/>
        <end position="204"/>
    </location>
</feature>
<keyword evidence="1" id="KW-0812">Transmembrane</keyword>
<organism evidence="3 4">
    <name type="scientific">Mycena metata</name>
    <dbReference type="NCBI Taxonomy" id="1033252"/>
    <lineage>
        <taxon>Eukaryota</taxon>
        <taxon>Fungi</taxon>
        <taxon>Dikarya</taxon>
        <taxon>Basidiomycota</taxon>
        <taxon>Agaricomycotina</taxon>
        <taxon>Agaricomycetes</taxon>
        <taxon>Agaricomycetidae</taxon>
        <taxon>Agaricales</taxon>
        <taxon>Marasmiineae</taxon>
        <taxon>Mycenaceae</taxon>
        <taxon>Mycena</taxon>
    </lineage>
</organism>
<feature type="transmembrane region" description="Helical" evidence="1">
    <location>
        <begin position="86"/>
        <end position="104"/>
    </location>
</feature>
<protein>
    <recommendedName>
        <fullName evidence="2">DUF6535 domain-containing protein</fullName>
    </recommendedName>
</protein>
<name>A0AAD7JPP8_9AGAR</name>
<evidence type="ECO:0000313" key="4">
    <source>
        <dbReference type="Proteomes" id="UP001215598"/>
    </source>
</evidence>
<keyword evidence="4" id="KW-1185">Reference proteome</keyword>
<feature type="transmembrane region" description="Helical" evidence="1">
    <location>
        <begin position="209"/>
        <end position="234"/>
    </location>
</feature>
<evidence type="ECO:0000313" key="3">
    <source>
        <dbReference type="EMBL" id="KAJ7769364.1"/>
    </source>
</evidence>
<accession>A0AAD7JPP8</accession>
<feature type="transmembrane region" description="Helical" evidence="1">
    <location>
        <begin position="183"/>
        <end position="203"/>
    </location>
</feature>
<gene>
    <name evidence="3" type="ORF">B0H16DRAFT_254765</name>
</gene>
<comment type="caution">
    <text evidence="3">The sequence shown here is derived from an EMBL/GenBank/DDBJ whole genome shotgun (WGS) entry which is preliminary data.</text>
</comment>
<sequence length="1025" mass="114649">MSIADDPVAIPQSDEDRLITALQTCFVDLAKKQEEQGEKLYRAVEALKPQVPSTDKKTAFWNSYMKLADEYDKEFQEKYSTDLDTALIFSGLFSAVASAFVIQIEPQLAATNPPKIIVIVQCLLYASLFTTLLAALLAVLGKQWLMYYQAAGSRGTIEERGRERQRKLDGLVKWKFEAVLQAFPLLLQLALLLFASSISLYLWTVQHSVAILVTFLTALGLSSYIILLVSATIFSDCPFQTPLGPLLRQAVKTIGGTLQPVLGGLRTAISKPLGAIYRVNALRTISTKLRDTTRRFWPLVSRFGRLKLNLLPHFASQTSLSTNNPDPYAEYKSIEVSPEMPAVVWTLTTSTDPAMITVAADLGADLEWPLLDRTPETIMYRLLVTAHSYVEYSSRTVRPGMTHLAVVCAKLHCALRSQLPRNLGFYRFYNLFRLKIEASNASEYAAILQIDDDGGGNVRVELPDDSAVDLKWVLHIIPSSNIPLRDTIRYLARKFPMEAQADMQIFTNFLYCIGATSVWAEPWLKRRVDKSGLCYLLMNHFFVALCDLAIMDTEVTIKLLNTAAQMAVELASQFPRATFDERINLVREMSKFSNRFPRVEGWLDVAVTAAKLGRTSLAELKILHQRNGLTPYPPLPSFDIQSIYMALEHVEKSWQEGLWDAEEGMWDTNTICAVDGLLQTLSYNDCLPDNPPIWSLHIILRALSSTTDVAATAFLVLARAKSWFVNPELHPIMLQFSMWHHLGRVARHYEIKTGVLEDVVTDSYQQLVQHVAPRPEWKSALLNELPTCIAAFSDPSGWMRWHGSEELEAQRSDLISVLQNIWVPSFPQVDGRQQRIQFTNSGQHCTALCLVALSNVWESYDTAKSSLEQFLQLVRCTVSTVSTALFKRNWILSPLKDFEPVFTSRLCRALAQAAANARHSIEVGISGSLDAGPSPVEAPPTRRMAELLETLTQKLEIEFNKPDHQGWDALRGELEAEIGACEESLAQQNAQEAVPVRAEALVAQVEQQDAAEEVGQGAHIAVTVD</sequence>